<evidence type="ECO:0000256" key="10">
    <source>
        <dbReference type="SAM" id="Phobius"/>
    </source>
</evidence>
<evidence type="ECO:0000313" key="12">
    <source>
        <dbReference type="Proteomes" id="UP000238836"/>
    </source>
</evidence>
<dbReference type="InterPro" id="IPR004772">
    <property type="entry name" value="TrkH"/>
</dbReference>
<evidence type="ECO:0000256" key="1">
    <source>
        <dbReference type="ARBA" id="ARBA00004651"/>
    </source>
</evidence>
<feature type="transmembrane region" description="Helical" evidence="10">
    <location>
        <begin position="132"/>
        <end position="152"/>
    </location>
</feature>
<comment type="caution">
    <text evidence="11">The sequence shown here is derived from an EMBL/GenBank/DDBJ whole genome shotgun (WGS) entry which is preliminary data.</text>
</comment>
<feature type="transmembrane region" description="Helical" evidence="10">
    <location>
        <begin position="46"/>
        <end position="65"/>
    </location>
</feature>
<evidence type="ECO:0000256" key="2">
    <source>
        <dbReference type="ARBA" id="ARBA00022448"/>
    </source>
</evidence>
<name>A0ABX5EU17_9BACL</name>
<reference evidence="11 12" key="1">
    <citation type="submission" date="2018-03" db="EMBL/GenBank/DDBJ databases">
        <title>Genomic Encyclopedia of Archaeal and Bacterial Type Strains, Phase II (KMG-II): from individual species to whole genera.</title>
        <authorList>
            <person name="Goeker M."/>
        </authorList>
    </citation>
    <scope>NUCLEOTIDE SEQUENCE [LARGE SCALE GENOMIC DNA]</scope>
    <source>
        <strain evidence="11 12">RHA1</strain>
    </source>
</reference>
<dbReference type="RefSeq" id="WP_106341653.1">
    <property type="nucleotide sequence ID" value="NZ_PVTZ01000001.1"/>
</dbReference>
<keyword evidence="3" id="KW-1003">Cell membrane</keyword>
<keyword evidence="5 10" id="KW-0812">Transmembrane</keyword>
<feature type="transmembrane region" description="Helical" evidence="10">
    <location>
        <begin position="411"/>
        <end position="432"/>
    </location>
</feature>
<organism evidence="11 12">
    <name type="scientific">Laceyella sediminis</name>
    <dbReference type="NCBI Taxonomy" id="573074"/>
    <lineage>
        <taxon>Bacteria</taxon>
        <taxon>Bacillati</taxon>
        <taxon>Bacillota</taxon>
        <taxon>Bacilli</taxon>
        <taxon>Bacillales</taxon>
        <taxon>Thermoactinomycetaceae</taxon>
        <taxon>Laceyella</taxon>
    </lineage>
</organism>
<dbReference type="PANTHER" id="PTHR32024">
    <property type="entry name" value="TRK SYSTEM POTASSIUM UPTAKE PROTEIN TRKG-RELATED"/>
    <property type="match status" value="1"/>
</dbReference>
<feature type="transmembrane region" description="Helical" evidence="10">
    <location>
        <begin position="234"/>
        <end position="255"/>
    </location>
</feature>
<gene>
    <name evidence="11" type="ORF">CLV36_101556</name>
</gene>
<dbReference type="EMBL" id="PVTZ01000001">
    <property type="protein sequence ID" value="PRZ17448.1"/>
    <property type="molecule type" value="Genomic_DNA"/>
</dbReference>
<dbReference type="PROSITE" id="PS51257">
    <property type="entry name" value="PROKAR_LIPOPROTEIN"/>
    <property type="match status" value="1"/>
</dbReference>
<dbReference type="Pfam" id="PF02386">
    <property type="entry name" value="TrkH"/>
    <property type="match status" value="1"/>
</dbReference>
<comment type="subcellular location">
    <subcellularLocation>
        <location evidence="1">Cell membrane</location>
        <topology evidence="1">Multi-pass membrane protein</topology>
    </subcellularLocation>
</comment>
<evidence type="ECO:0000256" key="7">
    <source>
        <dbReference type="ARBA" id="ARBA00022989"/>
    </source>
</evidence>
<feature type="transmembrane region" description="Helical" evidence="10">
    <location>
        <begin position="197"/>
        <end position="222"/>
    </location>
</feature>
<dbReference type="PANTHER" id="PTHR32024:SF1">
    <property type="entry name" value="KTR SYSTEM POTASSIUM UPTAKE PROTEIN B"/>
    <property type="match status" value="1"/>
</dbReference>
<keyword evidence="8" id="KW-0406">Ion transport</keyword>
<keyword evidence="4" id="KW-0633">Potassium transport</keyword>
<protein>
    <submittedName>
        <fullName evidence="11">Trk system potassium uptake protein TrkH</fullName>
    </submittedName>
</protein>
<keyword evidence="9 10" id="KW-0472">Membrane</keyword>
<dbReference type="NCBIfam" id="TIGR00933">
    <property type="entry name" value="2a38"/>
    <property type="match status" value="1"/>
</dbReference>
<dbReference type="InterPro" id="IPR003445">
    <property type="entry name" value="Cat_transpt"/>
</dbReference>
<keyword evidence="12" id="KW-1185">Reference proteome</keyword>
<feature type="transmembrane region" description="Helical" evidence="10">
    <location>
        <begin position="16"/>
        <end position="34"/>
    </location>
</feature>
<evidence type="ECO:0000256" key="4">
    <source>
        <dbReference type="ARBA" id="ARBA00022538"/>
    </source>
</evidence>
<evidence type="ECO:0000256" key="8">
    <source>
        <dbReference type="ARBA" id="ARBA00023065"/>
    </source>
</evidence>
<feature type="transmembrane region" description="Helical" evidence="10">
    <location>
        <begin position="291"/>
        <end position="310"/>
    </location>
</feature>
<evidence type="ECO:0000256" key="3">
    <source>
        <dbReference type="ARBA" id="ARBA00022475"/>
    </source>
</evidence>
<feature type="transmembrane region" description="Helical" evidence="10">
    <location>
        <begin position="355"/>
        <end position="375"/>
    </location>
</feature>
<keyword evidence="2" id="KW-0813">Transport</keyword>
<feature type="transmembrane region" description="Helical" evidence="10">
    <location>
        <begin position="77"/>
        <end position="101"/>
    </location>
</feature>
<evidence type="ECO:0000256" key="5">
    <source>
        <dbReference type="ARBA" id="ARBA00022692"/>
    </source>
</evidence>
<evidence type="ECO:0000256" key="9">
    <source>
        <dbReference type="ARBA" id="ARBA00023136"/>
    </source>
</evidence>
<accession>A0ABX5EU17</accession>
<keyword evidence="6" id="KW-0630">Potassium</keyword>
<evidence type="ECO:0000313" key="11">
    <source>
        <dbReference type="EMBL" id="PRZ17448.1"/>
    </source>
</evidence>
<keyword evidence="7 10" id="KW-1133">Transmembrane helix</keyword>
<proteinExistence type="predicted"/>
<dbReference type="Proteomes" id="UP000238836">
    <property type="component" value="Unassembled WGS sequence"/>
</dbReference>
<sequence length="450" mass="48773">MDQKQLLQSRLTSTQILVLGFAVTILIGACLLSLPVATESGQGLPFIDALFTATSAVCVTGLVVVDTATTFNTFGEVVILLLIQVGGLGFMTFGTFFAYLVGKKIGFRERLVLRETFNQFNMQGVVNLVLKVLKITFIIEGIGFVLLSVRFVPEFGLEKGLYFSLFHSISSFNSAGFDLFGEKEAFSSITHYVEDPWINLVVSSLVILGGIGFVVILELLHYRKTKRISLHTKIVLTMTGILIAMGMLVILVVEWANPKTLGGLSFQGKIMASFFHSVTPRSGGYNTLSMGDMYSATLFFTVLLMFVGASPSSTGGGIKTTTLATILLSVWSMIRGRDDVIAYKRRIPHGLVYKALTVTVAATTLVILDTMLLTITEQTDLLTAGFETVSAFGTVGLTMGLTPTLSVPGKVIVLLTMFAGRLGPLTIAFAIAHSQKQPPYRYPEDRPLIG</sequence>
<evidence type="ECO:0000256" key="6">
    <source>
        <dbReference type="ARBA" id="ARBA00022958"/>
    </source>
</evidence>